<proteinExistence type="predicted"/>
<dbReference type="EMBL" id="QGLC01000016">
    <property type="protein sequence ID" value="RAL69036.1"/>
    <property type="molecule type" value="Genomic_DNA"/>
</dbReference>
<comment type="caution">
    <text evidence="1">The sequence shown here is derived from an EMBL/GenBank/DDBJ whole genome shotgun (WGS) entry which is preliminary data.</text>
</comment>
<dbReference type="Proteomes" id="UP000249146">
    <property type="component" value="Unassembled WGS sequence"/>
</dbReference>
<evidence type="ECO:0000313" key="2">
    <source>
        <dbReference type="Proteomes" id="UP000249146"/>
    </source>
</evidence>
<gene>
    <name evidence="1" type="ORF">C1G87_1341</name>
</gene>
<protein>
    <submittedName>
        <fullName evidence="1">Tetrachloroethene reductive dehalogenase TceA</fullName>
    </submittedName>
</protein>
<sequence>MALTLYDAMAKEFPGWTPAMPVWVTSGLPHSAMLPNL</sequence>
<reference evidence="1 2" key="1">
    <citation type="submission" date="2018-05" db="EMBL/GenBank/DDBJ databases">
        <title>Draft genome sequences of Dehalococcoides mccartyi strains RC and KS.</title>
        <authorList>
            <person name="Higgins S.A."/>
            <person name="Padilla-Crespo E."/>
            <person name="Loeffler F.E."/>
        </authorList>
    </citation>
    <scope>NUCLEOTIDE SEQUENCE [LARGE SCALE GENOMIC DNA]</scope>
    <source>
        <strain evidence="1 2">RC</strain>
    </source>
</reference>
<accession>A0A328ELW9</accession>
<name>A0A328ELW9_9CHLR</name>
<organism evidence="1 2">
    <name type="scientific">Dehalococcoides mccartyi</name>
    <dbReference type="NCBI Taxonomy" id="61435"/>
    <lineage>
        <taxon>Bacteria</taxon>
        <taxon>Bacillati</taxon>
        <taxon>Chloroflexota</taxon>
        <taxon>Dehalococcoidia</taxon>
        <taxon>Dehalococcoidales</taxon>
        <taxon>Dehalococcoidaceae</taxon>
        <taxon>Dehalococcoides</taxon>
    </lineage>
</organism>
<dbReference type="AlphaFoldDB" id="A0A328ELW9"/>
<evidence type="ECO:0000313" key="1">
    <source>
        <dbReference type="EMBL" id="RAL69036.1"/>
    </source>
</evidence>